<dbReference type="EMBL" id="JAAZQD010000003">
    <property type="protein sequence ID" value="NKZ38849.1"/>
    <property type="molecule type" value="Genomic_DNA"/>
</dbReference>
<evidence type="ECO:0000256" key="1">
    <source>
        <dbReference type="SAM" id="MobiDB-lite"/>
    </source>
</evidence>
<dbReference type="Proteomes" id="UP000541636">
    <property type="component" value="Unassembled WGS sequence"/>
</dbReference>
<gene>
    <name evidence="2" type="ORF">HF690_07735</name>
</gene>
<evidence type="ECO:0000313" key="3">
    <source>
        <dbReference type="Proteomes" id="UP000541636"/>
    </source>
</evidence>
<reference evidence="2 3" key="1">
    <citation type="journal article" date="2017" name="Int. J. Syst. Evol. Microbiol.">
        <title>Oleiagrimonas citrea sp. nov., a marine bacterium isolated from tidal flat sediment and emended description of the genus Oleiagrimonas Fang et al. 2015 and Oleiagrimonas soli.</title>
        <authorList>
            <person name="Yang S.H."/>
            <person name="Seo H.S."/>
            <person name="Seong C.N."/>
            <person name="Kwon K.K."/>
        </authorList>
    </citation>
    <scope>NUCLEOTIDE SEQUENCE [LARGE SCALE GENOMIC DNA]</scope>
    <source>
        <strain evidence="2 3">MEBiC09124</strain>
    </source>
</reference>
<evidence type="ECO:0000313" key="2">
    <source>
        <dbReference type="EMBL" id="NKZ38849.1"/>
    </source>
</evidence>
<comment type="caution">
    <text evidence="2">The sequence shown here is derived from an EMBL/GenBank/DDBJ whole genome shotgun (WGS) entry which is preliminary data.</text>
</comment>
<name>A0A846ZMU1_9GAMM</name>
<feature type="region of interest" description="Disordered" evidence="1">
    <location>
        <begin position="103"/>
        <end position="174"/>
    </location>
</feature>
<dbReference type="AlphaFoldDB" id="A0A846ZMU1"/>
<organism evidence="2 3">
    <name type="scientific">Oleiagrimonas citrea</name>
    <dbReference type="NCBI Taxonomy" id="1665687"/>
    <lineage>
        <taxon>Bacteria</taxon>
        <taxon>Pseudomonadati</taxon>
        <taxon>Pseudomonadota</taxon>
        <taxon>Gammaproteobacteria</taxon>
        <taxon>Lysobacterales</taxon>
        <taxon>Rhodanobacteraceae</taxon>
        <taxon>Oleiagrimonas</taxon>
    </lineage>
</organism>
<sequence>MKTFYSIALSGLSEADAKQVLAALESPKLGKWNLSEGGNSDLLIVDVDSVWGHMDWLRAVAEDRLCAAYTEQPSMRDCDLLLQKPFDGDKLIQMLLDIQNNVAPSKSDAPATSPAPQRSESTAPRAEAKPSAPEAAPKAEPAPKPAEKPTPVATKPATPTPAPETVQSAPAEPARNETLGSMLLDGAMTHTVLIEGNAGDAKLAIDPANNIYRAPPQLKTIEKLLDMPASRIRSVSSDDAEVQHAGPEQPIVRLLWFAALCASHGKLAPHLDPSASWRLTRWPQIEREFPRHFRIATAMMKQPATLEAIAEAAKSPVEDVAAFINAYYVAGYVAPDGDSDTGDAVNSTSSVLGRLRRSFSRGAREASA</sequence>
<dbReference type="RefSeq" id="WP_168609044.1">
    <property type="nucleotide sequence ID" value="NZ_JAAZQD010000003.1"/>
</dbReference>
<keyword evidence="3" id="KW-1185">Reference proteome</keyword>
<proteinExistence type="predicted"/>
<feature type="compositionally biased region" description="Low complexity" evidence="1">
    <location>
        <begin position="123"/>
        <end position="139"/>
    </location>
</feature>
<protein>
    <submittedName>
        <fullName evidence="2">Uncharacterized protein</fullName>
    </submittedName>
</protein>
<accession>A0A846ZMU1</accession>